<evidence type="ECO:0000313" key="3">
    <source>
        <dbReference type="Proteomes" id="UP001156666"/>
    </source>
</evidence>
<dbReference type="Proteomes" id="UP001156666">
    <property type="component" value="Unassembled WGS sequence"/>
</dbReference>
<dbReference type="GO" id="GO:0140359">
    <property type="term" value="F:ABC-type transporter activity"/>
    <property type="evidence" value="ECO:0007669"/>
    <property type="project" value="InterPro"/>
</dbReference>
<proteinExistence type="predicted"/>
<accession>A0AA37SS54</accession>
<keyword evidence="1" id="KW-1133">Transmembrane helix</keyword>
<reference evidence="2" key="2">
    <citation type="submission" date="2023-01" db="EMBL/GenBank/DDBJ databases">
        <title>Draft genome sequence of Portibacter lacus strain NBRC 108769.</title>
        <authorList>
            <person name="Sun Q."/>
            <person name="Mori K."/>
        </authorList>
    </citation>
    <scope>NUCLEOTIDE SEQUENCE</scope>
    <source>
        <strain evidence="2">NBRC 108769</strain>
    </source>
</reference>
<dbReference type="EMBL" id="BSOH01000020">
    <property type="protein sequence ID" value="GLR18439.1"/>
    <property type="molecule type" value="Genomic_DNA"/>
</dbReference>
<organism evidence="2 3">
    <name type="scientific">Portibacter lacus</name>
    <dbReference type="NCBI Taxonomy" id="1099794"/>
    <lineage>
        <taxon>Bacteria</taxon>
        <taxon>Pseudomonadati</taxon>
        <taxon>Bacteroidota</taxon>
        <taxon>Saprospiria</taxon>
        <taxon>Saprospirales</taxon>
        <taxon>Haliscomenobacteraceae</taxon>
        <taxon>Portibacter</taxon>
    </lineage>
</organism>
<feature type="transmembrane region" description="Helical" evidence="1">
    <location>
        <begin position="243"/>
        <end position="263"/>
    </location>
</feature>
<reference evidence="2" key="1">
    <citation type="journal article" date="2014" name="Int. J. Syst. Evol. Microbiol.">
        <title>Complete genome sequence of Corynebacterium casei LMG S-19264T (=DSM 44701T), isolated from a smear-ripened cheese.</title>
        <authorList>
            <consortium name="US DOE Joint Genome Institute (JGI-PGF)"/>
            <person name="Walter F."/>
            <person name="Albersmeier A."/>
            <person name="Kalinowski J."/>
            <person name="Ruckert C."/>
        </authorList>
    </citation>
    <scope>NUCLEOTIDE SEQUENCE</scope>
    <source>
        <strain evidence="2">NBRC 108769</strain>
    </source>
</reference>
<name>A0AA37SS54_9BACT</name>
<dbReference type="Pfam" id="PF12679">
    <property type="entry name" value="ABC2_membrane_2"/>
    <property type="match status" value="1"/>
</dbReference>
<feature type="transmembrane region" description="Helical" evidence="1">
    <location>
        <begin position="61"/>
        <end position="83"/>
    </location>
</feature>
<sequence>MLNYLKLEYQKFGNNAVVNMLLAMYMLFLPTLIFIGKQVQPIPPVLLSNDVFFEFPTVWEWMGFAGNWLVFFCLGFVAVHIITSEVSNKTMRQAVINGQTRTEFFIGKVIFIVTLSFLATVYFALATFVIGWFNTDSPTIGLALEGWPAILRYFLMCLGYLSFGLMIGIVIRRSGIAVLTFWSYILFLEPAIRWLGHKKIFNNETMNYWPMNAVEDLQPFPFYKFASFIPSEVKFDFLLDYKVAVILTCFYTVLFIGLAYWSLLKKDM</sequence>
<dbReference type="AlphaFoldDB" id="A0AA37SS54"/>
<keyword evidence="1" id="KW-0472">Membrane</keyword>
<keyword evidence="1" id="KW-0812">Transmembrane</keyword>
<evidence type="ECO:0000313" key="2">
    <source>
        <dbReference type="EMBL" id="GLR18439.1"/>
    </source>
</evidence>
<feature type="transmembrane region" description="Helical" evidence="1">
    <location>
        <begin position="150"/>
        <end position="171"/>
    </location>
</feature>
<keyword evidence="3" id="KW-1185">Reference proteome</keyword>
<feature type="transmembrane region" description="Helical" evidence="1">
    <location>
        <begin position="12"/>
        <end position="35"/>
    </location>
</feature>
<dbReference type="RefSeq" id="WP_235293801.1">
    <property type="nucleotide sequence ID" value="NZ_BSOH01000020.1"/>
</dbReference>
<feature type="transmembrane region" description="Helical" evidence="1">
    <location>
        <begin position="104"/>
        <end position="130"/>
    </location>
</feature>
<dbReference type="GO" id="GO:0005886">
    <property type="term" value="C:plasma membrane"/>
    <property type="evidence" value="ECO:0007669"/>
    <property type="project" value="UniProtKB-SubCell"/>
</dbReference>
<comment type="caution">
    <text evidence="2">The sequence shown here is derived from an EMBL/GenBank/DDBJ whole genome shotgun (WGS) entry which is preliminary data.</text>
</comment>
<evidence type="ECO:0000256" key="1">
    <source>
        <dbReference type="SAM" id="Phobius"/>
    </source>
</evidence>
<gene>
    <name evidence="2" type="ORF">GCM10007940_30550</name>
</gene>
<feature type="transmembrane region" description="Helical" evidence="1">
    <location>
        <begin position="178"/>
        <end position="196"/>
    </location>
</feature>
<protein>
    <submittedName>
        <fullName evidence="2">Uncharacterized protein</fullName>
    </submittedName>
</protein>